<dbReference type="InterPro" id="IPR014962">
    <property type="entry name" value="YolD"/>
</dbReference>
<evidence type="ECO:0000313" key="2">
    <source>
        <dbReference type="Proteomes" id="UP001223586"/>
    </source>
</evidence>
<dbReference type="RefSeq" id="WP_307228714.1">
    <property type="nucleotide sequence ID" value="NZ_JAUSTT010000009.1"/>
</dbReference>
<dbReference type="EMBL" id="JAUSTT010000009">
    <property type="protein sequence ID" value="MDQ0175959.1"/>
    <property type="molecule type" value="Genomic_DNA"/>
</dbReference>
<keyword evidence="2" id="KW-1185">Reference proteome</keyword>
<proteinExistence type="predicted"/>
<evidence type="ECO:0008006" key="3">
    <source>
        <dbReference type="Google" id="ProtNLM"/>
    </source>
</evidence>
<organism evidence="1 2">
    <name type="scientific">Bacillus chungangensis</name>
    <dbReference type="NCBI Taxonomy" id="587633"/>
    <lineage>
        <taxon>Bacteria</taxon>
        <taxon>Bacillati</taxon>
        <taxon>Bacillota</taxon>
        <taxon>Bacilli</taxon>
        <taxon>Bacillales</taxon>
        <taxon>Bacillaceae</taxon>
        <taxon>Bacillus</taxon>
    </lineage>
</organism>
<dbReference type="Proteomes" id="UP001223586">
    <property type="component" value="Unassembled WGS sequence"/>
</dbReference>
<dbReference type="PANTHER" id="PTHR40051">
    <property type="entry name" value="IG HYPOTHETICAL 15966"/>
    <property type="match status" value="1"/>
</dbReference>
<name>A0ABT9WRP1_9BACI</name>
<dbReference type="PANTHER" id="PTHR40051:SF1">
    <property type="entry name" value="YOLD-LIKE FAMILY PROTEIN"/>
    <property type="match status" value="1"/>
</dbReference>
<reference evidence="1 2" key="1">
    <citation type="submission" date="2023-07" db="EMBL/GenBank/DDBJ databases">
        <title>Genomic Encyclopedia of Type Strains, Phase IV (KMG-IV): sequencing the most valuable type-strain genomes for metagenomic binning, comparative biology and taxonomic classification.</title>
        <authorList>
            <person name="Goeker M."/>
        </authorList>
    </citation>
    <scope>NUCLEOTIDE SEQUENCE [LARGE SCALE GENOMIC DNA]</scope>
    <source>
        <strain evidence="1 2">DSM 23837</strain>
    </source>
</reference>
<evidence type="ECO:0000313" key="1">
    <source>
        <dbReference type="EMBL" id="MDQ0175959.1"/>
    </source>
</evidence>
<comment type="caution">
    <text evidence="1">The sequence shown here is derived from an EMBL/GenBank/DDBJ whole genome shotgun (WGS) entry which is preliminary data.</text>
</comment>
<dbReference type="Pfam" id="PF08863">
    <property type="entry name" value="YolD"/>
    <property type="match status" value="1"/>
</dbReference>
<protein>
    <recommendedName>
        <fullName evidence="3">YolD-like family protein</fullName>
    </recommendedName>
</protein>
<accession>A0ABT9WRP1</accession>
<sequence>MKKNKLTPGYNLMWESSRIMLPEHVAGLHKLAEEQRKVDKPILDISQIEENENKIHVAMEFSDEVKITFFEVGFISEVHGRIHYLDQIKKEIRVIDREGEIQYIKFEDILAVEILD</sequence>
<gene>
    <name evidence="1" type="ORF">J2S08_001795</name>
</gene>